<evidence type="ECO:0000313" key="4">
    <source>
        <dbReference type="EMBL" id="KYP36478.1"/>
    </source>
</evidence>
<dbReference type="GO" id="GO:0006508">
    <property type="term" value="P:proteolysis"/>
    <property type="evidence" value="ECO:0007669"/>
    <property type="project" value="UniProtKB-KW"/>
</dbReference>
<keyword evidence="4" id="KW-0645">Protease</keyword>
<keyword evidence="3" id="KW-0732">Signal</keyword>
<protein>
    <submittedName>
        <fullName evidence="4">Subtilisin-like protease</fullName>
    </submittedName>
</protein>
<accession>A0A151R1K2</accession>
<evidence type="ECO:0000256" key="3">
    <source>
        <dbReference type="ARBA" id="ARBA00022729"/>
    </source>
</evidence>
<dbReference type="GO" id="GO:0004252">
    <property type="term" value="F:serine-type endopeptidase activity"/>
    <property type="evidence" value="ECO:0007669"/>
    <property type="project" value="InterPro"/>
</dbReference>
<dbReference type="Gene3D" id="3.40.50.200">
    <property type="entry name" value="Peptidase S8/S53 domain"/>
    <property type="match status" value="1"/>
</dbReference>
<keyword evidence="5" id="KW-1185">Reference proteome</keyword>
<comment type="subcellular location">
    <subcellularLocation>
        <location evidence="1">Secreted</location>
    </subcellularLocation>
</comment>
<evidence type="ECO:0000256" key="1">
    <source>
        <dbReference type="ARBA" id="ARBA00004613"/>
    </source>
</evidence>
<dbReference type="PANTHER" id="PTHR10795">
    <property type="entry name" value="PROPROTEIN CONVERTASE SUBTILISIN/KEXIN"/>
    <property type="match status" value="1"/>
</dbReference>
<dbReference type="InterPro" id="IPR036852">
    <property type="entry name" value="Peptidase_S8/S53_dom_sf"/>
</dbReference>
<dbReference type="EMBL" id="KQ484210">
    <property type="protein sequence ID" value="KYP36478.1"/>
    <property type="molecule type" value="Genomic_DNA"/>
</dbReference>
<comment type="similarity">
    <text evidence="2">Belongs to the peptidase S8 family.</text>
</comment>
<organism evidence="4 5">
    <name type="scientific">Cajanus cajan</name>
    <name type="common">Pigeon pea</name>
    <name type="synonym">Cajanus indicus</name>
    <dbReference type="NCBI Taxonomy" id="3821"/>
    <lineage>
        <taxon>Eukaryota</taxon>
        <taxon>Viridiplantae</taxon>
        <taxon>Streptophyta</taxon>
        <taxon>Embryophyta</taxon>
        <taxon>Tracheophyta</taxon>
        <taxon>Spermatophyta</taxon>
        <taxon>Magnoliopsida</taxon>
        <taxon>eudicotyledons</taxon>
        <taxon>Gunneridae</taxon>
        <taxon>Pentapetalae</taxon>
        <taxon>rosids</taxon>
        <taxon>fabids</taxon>
        <taxon>Fabales</taxon>
        <taxon>Fabaceae</taxon>
        <taxon>Papilionoideae</taxon>
        <taxon>50 kb inversion clade</taxon>
        <taxon>NPAAA clade</taxon>
        <taxon>indigoferoid/millettioid clade</taxon>
        <taxon>Phaseoleae</taxon>
        <taxon>Cajanus</taxon>
    </lineage>
</organism>
<dbReference type="SUPFAM" id="SSF52743">
    <property type="entry name" value="Subtilisin-like"/>
    <property type="match status" value="1"/>
</dbReference>
<dbReference type="Proteomes" id="UP000075243">
    <property type="component" value="Unassembled WGS sequence"/>
</dbReference>
<keyword evidence="4" id="KW-0378">Hydrolase</keyword>
<dbReference type="STRING" id="3821.A0A151R1K2"/>
<dbReference type="InterPro" id="IPR045051">
    <property type="entry name" value="SBT"/>
</dbReference>
<sequence length="88" mass="9247">MTTCGMATRVRVAVYKCFSLLLGGEVANYFRDHVAIGSFSAMEKGILVSCSVGNAGPTSDSLSNVAPWITRVLVTQGMLATPRMGTCA</sequence>
<evidence type="ECO:0000313" key="5">
    <source>
        <dbReference type="Proteomes" id="UP000075243"/>
    </source>
</evidence>
<proteinExistence type="inferred from homology"/>
<reference evidence="4" key="1">
    <citation type="journal article" date="2012" name="Nat. Biotechnol.">
        <title>Draft genome sequence of pigeonpea (Cajanus cajan), an orphan legume crop of resource-poor farmers.</title>
        <authorList>
            <person name="Varshney R.K."/>
            <person name="Chen W."/>
            <person name="Li Y."/>
            <person name="Bharti A.K."/>
            <person name="Saxena R.K."/>
            <person name="Schlueter J.A."/>
            <person name="Donoghue M.T."/>
            <person name="Azam S."/>
            <person name="Fan G."/>
            <person name="Whaley A.M."/>
            <person name="Farmer A.D."/>
            <person name="Sheridan J."/>
            <person name="Iwata A."/>
            <person name="Tuteja R."/>
            <person name="Penmetsa R.V."/>
            <person name="Wu W."/>
            <person name="Upadhyaya H.D."/>
            <person name="Yang S.P."/>
            <person name="Shah T."/>
            <person name="Saxena K.B."/>
            <person name="Michael T."/>
            <person name="McCombie W.R."/>
            <person name="Yang B."/>
            <person name="Zhang G."/>
            <person name="Yang H."/>
            <person name="Wang J."/>
            <person name="Spillane C."/>
            <person name="Cook D.R."/>
            <person name="May G.D."/>
            <person name="Xu X."/>
            <person name="Jackson S.A."/>
        </authorList>
    </citation>
    <scope>NUCLEOTIDE SEQUENCE [LARGE SCALE GENOMIC DNA]</scope>
</reference>
<dbReference type="Gramene" id="C.cajan_38022.t">
    <property type="protein sequence ID" value="C.cajan_38022.t"/>
    <property type="gene ID" value="C.cajan_38022"/>
</dbReference>
<evidence type="ECO:0000256" key="2">
    <source>
        <dbReference type="ARBA" id="ARBA00011073"/>
    </source>
</evidence>
<gene>
    <name evidence="4" type="ORF">KK1_042396</name>
</gene>
<dbReference type="GO" id="GO:0005576">
    <property type="term" value="C:extracellular region"/>
    <property type="evidence" value="ECO:0007669"/>
    <property type="project" value="UniProtKB-SubCell"/>
</dbReference>
<name>A0A151R1K2_CAJCA</name>
<dbReference type="AlphaFoldDB" id="A0A151R1K2"/>